<dbReference type="RefSeq" id="WP_114643145.1">
    <property type="nucleotide sequence ID" value="NZ_JAACIO010000039.1"/>
</dbReference>
<dbReference type="Proteomes" id="UP000263486">
    <property type="component" value="Unassembled WGS sequence"/>
</dbReference>
<dbReference type="EMBL" id="QUAJ01000024">
    <property type="protein sequence ID" value="REI40096.1"/>
    <property type="molecule type" value="Genomic_DNA"/>
</dbReference>
<keyword evidence="1" id="KW-0812">Transmembrane</keyword>
<sequence>MNYVIPALLFSGISMFFNGYTIRYLNLSRLIRDFHSRPDKDCNLKAQIEIFRLRVKYIKWIQLFSVFSLLLATLSVFTIFFEYIQTGWILFAFSIISFLISLIISALEIKISTTALNISTKNGGDPRCS</sequence>
<gene>
    <name evidence="2" type="ORF">DYH56_12165</name>
</gene>
<feature type="transmembrane region" description="Helical" evidence="1">
    <location>
        <begin position="60"/>
        <end position="81"/>
    </location>
</feature>
<reference evidence="2 3" key="1">
    <citation type="submission" date="2018-08" db="EMBL/GenBank/DDBJ databases">
        <title>Draft genome sequence of Psychrilyobacter sp. strain SD5 isolated from Black Sea water.</title>
        <authorList>
            <person name="Yadav S."/>
            <person name="Villanueva L."/>
            <person name="Damste J.S.S."/>
        </authorList>
    </citation>
    <scope>NUCLEOTIDE SEQUENCE [LARGE SCALE GENOMIC DNA]</scope>
    <source>
        <strain evidence="2 3">SD5</strain>
    </source>
</reference>
<evidence type="ECO:0000313" key="2">
    <source>
        <dbReference type="EMBL" id="REI40096.1"/>
    </source>
</evidence>
<protein>
    <submittedName>
        <fullName evidence="2">DUF2721 domain-containing protein</fullName>
    </submittedName>
</protein>
<comment type="caution">
    <text evidence="2">The sequence shown here is derived from an EMBL/GenBank/DDBJ whole genome shotgun (WGS) entry which is preliminary data.</text>
</comment>
<dbReference type="Pfam" id="PF11026">
    <property type="entry name" value="DUF2721"/>
    <property type="match status" value="1"/>
</dbReference>
<keyword evidence="1" id="KW-1133">Transmembrane helix</keyword>
<feature type="transmembrane region" description="Helical" evidence="1">
    <location>
        <begin position="6"/>
        <end position="25"/>
    </location>
</feature>
<name>A0ABX9KEG5_9FUSO</name>
<keyword evidence="3" id="KW-1185">Reference proteome</keyword>
<evidence type="ECO:0000313" key="3">
    <source>
        <dbReference type="Proteomes" id="UP000263486"/>
    </source>
</evidence>
<organism evidence="2 3">
    <name type="scientific">Psychrilyobacter piezotolerans</name>
    <dbReference type="NCBI Taxonomy" id="2293438"/>
    <lineage>
        <taxon>Bacteria</taxon>
        <taxon>Fusobacteriati</taxon>
        <taxon>Fusobacteriota</taxon>
        <taxon>Fusobacteriia</taxon>
        <taxon>Fusobacteriales</taxon>
        <taxon>Fusobacteriaceae</taxon>
        <taxon>Psychrilyobacter</taxon>
    </lineage>
</organism>
<keyword evidence="1" id="KW-0472">Membrane</keyword>
<feature type="transmembrane region" description="Helical" evidence="1">
    <location>
        <begin position="87"/>
        <end position="107"/>
    </location>
</feature>
<evidence type="ECO:0000256" key="1">
    <source>
        <dbReference type="SAM" id="Phobius"/>
    </source>
</evidence>
<accession>A0ABX9KEG5</accession>
<proteinExistence type="predicted"/>
<dbReference type="InterPro" id="IPR021279">
    <property type="entry name" value="DUF2721"/>
</dbReference>